<keyword evidence="3" id="KW-1185">Reference proteome</keyword>
<proteinExistence type="predicted"/>
<gene>
    <name evidence="2" type="ORF">NCTC10166_00622</name>
</gene>
<evidence type="ECO:0000256" key="1">
    <source>
        <dbReference type="SAM" id="Phobius"/>
    </source>
</evidence>
<feature type="transmembrane region" description="Helical" evidence="1">
    <location>
        <begin position="12"/>
        <end position="35"/>
    </location>
</feature>
<feature type="transmembrane region" description="Helical" evidence="1">
    <location>
        <begin position="146"/>
        <end position="175"/>
    </location>
</feature>
<dbReference type="EMBL" id="LR214951">
    <property type="protein sequence ID" value="VEU59643.1"/>
    <property type="molecule type" value="Genomic_DNA"/>
</dbReference>
<evidence type="ECO:0000313" key="2">
    <source>
        <dbReference type="EMBL" id="VEU59643.1"/>
    </source>
</evidence>
<keyword evidence="1" id="KW-0812">Transmembrane</keyword>
<organism evidence="2 3">
    <name type="scientific">Mesomycoplasma neurolyticum</name>
    <dbReference type="NCBI Taxonomy" id="2120"/>
    <lineage>
        <taxon>Bacteria</taxon>
        <taxon>Bacillati</taxon>
        <taxon>Mycoplasmatota</taxon>
        <taxon>Mycoplasmoidales</taxon>
        <taxon>Metamycoplasmataceae</taxon>
        <taxon>Mesomycoplasma</taxon>
    </lineage>
</organism>
<feature type="transmembrane region" description="Helical" evidence="1">
    <location>
        <begin position="41"/>
        <end position="64"/>
    </location>
</feature>
<protein>
    <submittedName>
        <fullName evidence="2">Uncharacterized protein</fullName>
    </submittedName>
</protein>
<evidence type="ECO:0000313" key="3">
    <source>
        <dbReference type="Proteomes" id="UP000289440"/>
    </source>
</evidence>
<dbReference type="RefSeq" id="WP_129720018.1">
    <property type="nucleotide sequence ID" value="NZ_LR214951.1"/>
</dbReference>
<sequence length="276" mass="33380">MKFKFNKFKKINFKLLWVFLLFIHIFLFSISFVEIPILSSLFSYTFGLYLGYFAWSYLIIFILYSIKKIFNFNILKIKNLKISIWFLSFLNIFITFLAIFILKKDWNNLKVGFSFWPNDFKQWWHDYSFEKNAFFPSHNHYGFFNIFIYCIIKTISSSIGAILIPFLLLFFSIFFNIKWKNTILFVLIFKKTFIMKYNFFNKKQKEDKGSEKWFIDKNVTTKINDEIKIDDETNEFNFDTVENETEISLLDTEENQTKTKTDLSLTLPFEDPFDNV</sequence>
<keyword evidence="1" id="KW-0472">Membrane</keyword>
<dbReference type="Proteomes" id="UP000289440">
    <property type="component" value="Chromosome"/>
</dbReference>
<dbReference type="KEGG" id="mnu:NCTC10166_00622"/>
<name>A0A449A660_9BACT</name>
<dbReference type="AlphaFoldDB" id="A0A449A660"/>
<accession>A0A449A660</accession>
<feature type="transmembrane region" description="Helical" evidence="1">
    <location>
        <begin position="84"/>
        <end position="102"/>
    </location>
</feature>
<reference evidence="2 3" key="1">
    <citation type="submission" date="2019-01" db="EMBL/GenBank/DDBJ databases">
        <authorList>
            <consortium name="Pathogen Informatics"/>
        </authorList>
    </citation>
    <scope>NUCLEOTIDE SEQUENCE [LARGE SCALE GENOMIC DNA]</scope>
    <source>
        <strain evidence="2 3">NCTC10166</strain>
    </source>
</reference>
<dbReference type="OrthoDB" id="9937573at2"/>
<keyword evidence="1" id="KW-1133">Transmembrane helix</keyword>